<feature type="compositionally biased region" description="Basic and acidic residues" evidence="2">
    <location>
        <begin position="320"/>
        <end position="336"/>
    </location>
</feature>
<dbReference type="EMBL" id="CAJVCH010030936">
    <property type="protein sequence ID" value="CAG7709921.1"/>
    <property type="molecule type" value="Genomic_DNA"/>
</dbReference>
<feature type="compositionally biased region" description="Basic residues" evidence="2">
    <location>
        <begin position="67"/>
        <end position="78"/>
    </location>
</feature>
<dbReference type="PANTHER" id="PTHR15885">
    <property type="entry name" value="COILED-COIL DOMAIN-CONTAINING PROTEIN 174"/>
    <property type="match status" value="1"/>
</dbReference>
<keyword evidence="1" id="KW-0175">Coiled coil</keyword>
<evidence type="ECO:0000256" key="1">
    <source>
        <dbReference type="ARBA" id="ARBA00023054"/>
    </source>
</evidence>
<evidence type="ECO:0000313" key="3">
    <source>
        <dbReference type="EMBL" id="CAG7709921.1"/>
    </source>
</evidence>
<keyword evidence="4" id="KW-1185">Reference proteome</keyword>
<reference evidence="3" key="1">
    <citation type="submission" date="2021-06" db="EMBL/GenBank/DDBJ databases">
        <authorList>
            <person name="Hodson N. C."/>
            <person name="Mongue J. A."/>
            <person name="Jaron S. K."/>
        </authorList>
    </citation>
    <scope>NUCLEOTIDE SEQUENCE</scope>
</reference>
<feature type="compositionally biased region" description="Low complexity" evidence="2">
    <location>
        <begin position="200"/>
        <end position="225"/>
    </location>
</feature>
<feature type="compositionally biased region" description="Basic and acidic residues" evidence="2">
    <location>
        <begin position="140"/>
        <end position="150"/>
    </location>
</feature>
<gene>
    <name evidence="3" type="ORF">AFUS01_LOCUS4903</name>
</gene>
<evidence type="ECO:0000256" key="2">
    <source>
        <dbReference type="SAM" id="MobiDB-lite"/>
    </source>
</evidence>
<dbReference type="Pfam" id="PF13300">
    <property type="entry name" value="DUF4078"/>
    <property type="match status" value="1"/>
</dbReference>
<dbReference type="PANTHER" id="PTHR15885:SF1">
    <property type="entry name" value="COILED-COIL DOMAIN-CONTAINING PROTEIN 174"/>
    <property type="match status" value="1"/>
</dbReference>
<sequence>MLGPTMGAELVHIKVRTHGVAYFGFASDDSKRAEQIRDLKKLSEQTEATRERVTKERDQKASQLKERLRKVRDRKRARLGLPPKKDETESEEQLSPSQSDRSDVSSGKKPKVSDEDDNEEEEEERRRSGDTGGAGGGSDSKSKAEMRPWDFGKPGVYGPKPINFDQLDATWLKDRREDRSSEFAPPTTYYTKTKLAGPTSTVTSLGFGGSSSSRSSSSGYNYSNFVREKSRVETGMKEEKKTGFSPNTGYRGGGMSLESQNLPGKKRNVIGRKDDDDDDDDDDEELKDPHYGGTSSINQYSSDERALSGRGVRAQSPIPIKDELLPADDPTKRRGGESCSWKGGKGAEIPPPPTFEYYHGEGGSGGKGRGQKSGALPGDDSVKDAISAGLRALREQFEMKQTAKGGPDVPGSDSGY</sequence>
<dbReference type="GO" id="GO:0005634">
    <property type="term" value="C:nucleus"/>
    <property type="evidence" value="ECO:0007669"/>
    <property type="project" value="TreeGrafter"/>
</dbReference>
<organism evidence="3 4">
    <name type="scientific">Allacma fusca</name>
    <dbReference type="NCBI Taxonomy" id="39272"/>
    <lineage>
        <taxon>Eukaryota</taxon>
        <taxon>Metazoa</taxon>
        <taxon>Ecdysozoa</taxon>
        <taxon>Arthropoda</taxon>
        <taxon>Hexapoda</taxon>
        <taxon>Collembola</taxon>
        <taxon>Symphypleona</taxon>
        <taxon>Sminthuridae</taxon>
        <taxon>Allacma</taxon>
    </lineage>
</organism>
<accession>A0A8J2JJI4</accession>
<dbReference type="OrthoDB" id="333551at2759"/>
<dbReference type="InterPro" id="IPR025066">
    <property type="entry name" value="CCDC174-like"/>
</dbReference>
<feature type="compositionally biased region" description="Basic and acidic residues" evidence="2">
    <location>
        <begin position="171"/>
        <end position="181"/>
    </location>
</feature>
<proteinExistence type="predicted"/>
<comment type="caution">
    <text evidence="3">The sequence shown here is derived from an EMBL/GenBank/DDBJ whole genome shotgun (WGS) entry which is preliminary data.</text>
</comment>
<feature type="compositionally biased region" description="Basic and acidic residues" evidence="2">
    <location>
        <begin position="28"/>
        <end position="66"/>
    </location>
</feature>
<feature type="region of interest" description="Disordered" evidence="2">
    <location>
        <begin position="28"/>
        <end position="416"/>
    </location>
</feature>
<feature type="compositionally biased region" description="Acidic residues" evidence="2">
    <location>
        <begin position="275"/>
        <end position="286"/>
    </location>
</feature>
<feature type="compositionally biased region" description="Basic and acidic residues" evidence="2">
    <location>
        <begin position="226"/>
        <end position="242"/>
    </location>
</feature>
<dbReference type="AlphaFoldDB" id="A0A8J2JJI4"/>
<protein>
    <submittedName>
        <fullName evidence="3">Uncharacterized protein</fullName>
    </submittedName>
</protein>
<name>A0A8J2JJI4_9HEXA</name>
<feature type="compositionally biased region" description="Acidic residues" evidence="2">
    <location>
        <begin position="114"/>
        <end position="123"/>
    </location>
</feature>
<dbReference type="Proteomes" id="UP000708208">
    <property type="component" value="Unassembled WGS sequence"/>
</dbReference>
<evidence type="ECO:0000313" key="4">
    <source>
        <dbReference type="Proteomes" id="UP000708208"/>
    </source>
</evidence>